<evidence type="ECO:0000256" key="2">
    <source>
        <dbReference type="ARBA" id="ARBA00023163"/>
    </source>
</evidence>
<keyword evidence="1" id="KW-0805">Transcription regulation</keyword>
<organism evidence="4 5">
    <name type="scientific">Aureibacter tunicatorum</name>
    <dbReference type="NCBI Taxonomy" id="866807"/>
    <lineage>
        <taxon>Bacteria</taxon>
        <taxon>Pseudomonadati</taxon>
        <taxon>Bacteroidota</taxon>
        <taxon>Cytophagia</taxon>
        <taxon>Cytophagales</taxon>
        <taxon>Persicobacteraceae</taxon>
        <taxon>Aureibacter</taxon>
    </lineage>
</organism>
<dbReference type="Proteomes" id="UP001185092">
    <property type="component" value="Unassembled WGS sequence"/>
</dbReference>
<dbReference type="InterPro" id="IPR036390">
    <property type="entry name" value="WH_DNA-bd_sf"/>
</dbReference>
<accession>A0AAE3XS23</accession>
<dbReference type="InterPro" id="IPR028349">
    <property type="entry name" value="PafC-like"/>
</dbReference>
<gene>
    <name evidence="4" type="ORF">HNQ88_004006</name>
</gene>
<dbReference type="PROSITE" id="PS52050">
    <property type="entry name" value="WYL"/>
    <property type="match status" value="1"/>
</dbReference>
<keyword evidence="5" id="KW-1185">Reference proteome</keyword>
<feature type="domain" description="HTH deoR-type" evidence="3">
    <location>
        <begin position="3"/>
        <end position="58"/>
    </location>
</feature>
<comment type="caution">
    <text evidence="4">The sequence shown here is derived from an EMBL/GenBank/DDBJ whole genome shotgun (WGS) entry which is preliminary data.</text>
</comment>
<dbReference type="EMBL" id="JAVDQD010000006">
    <property type="protein sequence ID" value="MDR6240930.1"/>
    <property type="molecule type" value="Genomic_DNA"/>
</dbReference>
<protein>
    <submittedName>
        <fullName evidence="4">DNA-binding transcriptional regulator YafY</fullName>
    </submittedName>
</protein>
<dbReference type="Gene3D" id="1.10.10.10">
    <property type="entry name" value="Winged helix-like DNA-binding domain superfamily/Winged helix DNA-binding domain"/>
    <property type="match status" value="1"/>
</dbReference>
<dbReference type="InterPro" id="IPR026881">
    <property type="entry name" value="WYL_dom"/>
</dbReference>
<dbReference type="PANTHER" id="PTHR34580">
    <property type="match status" value="1"/>
</dbReference>
<dbReference type="AlphaFoldDB" id="A0AAE3XS23"/>
<keyword evidence="2" id="KW-0804">Transcription</keyword>
<dbReference type="Pfam" id="PF08279">
    <property type="entry name" value="HTH_11"/>
    <property type="match status" value="1"/>
</dbReference>
<dbReference type="SUPFAM" id="SSF46785">
    <property type="entry name" value="Winged helix' DNA-binding domain"/>
    <property type="match status" value="1"/>
</dbReference>
<dbReference type="PIRSF" id="PIRSF016838">
    <property type="entry name" value="PafC"/>
    <property type="match status" value="1"/>
</dbReference>
<dbReference type="Pfam" id="PF25583">
    <property type="entry name" value="WCX"/>
    <property type="match status" value="1"/>
</dbReference>
<dbReference type="InterPro" id="IPR036388">
    <property type="entry name" value="WH-like_DNA-bd_sf"/>
</dbReference>
<dbReference type="RefSeq" id="WP_309941306.1">
    <property type="nucleotide sequence ID" value="NZ_AP025305.1"/>
</dbReference>
<dbReference type="GO" id="GO:0003677">
    <property type="term" value="F:DNA binding"/>
    <property type="evidence" value="ECO:0007669"/>
    <property type="project" value="UniProtKB-KW"/>
</dbReference>
<dbReference type="InterPro" id="IPR051534">
    <property type="entry name" value="CBASS_pafABC_assoc_protein"/>
</dbReference>
<name>A0AAE3XS23_9BACT</name>
<dbReference type="InterPro" id="IPR001034">
    <property type="entry name" value="DeoR_HTH"/>
</dbReference>
<evidence type="ECO:0000313" key="5">
    <source>
        <dbReference type="Proteomes" id="UP001185092"/>
    </source>
</evidence>
<reference evidence="4" key="1">
    <citation type="submission" date="2023-07" db="EMBL/GenBank/DDBJ databases">
        <title>Genomic Encyclopedia of Type Strains, Phase IV (KMG-IV): sequencing the most valuable type-strain genomes for metagenomic binning, comparative biology and taxonomic classification.</title>
        <authorList>
            <person name="Goeker M."/>
        </authorList>
    </citation>
    <scope>NUCLEOTIDE SEQUENCE</scope>
    <source>
        <strain evidence="4">DSM 26174</strain>
    </source>
</reference>
<dbReference type="Pfam" id="PF13280">
    <property type="entry name" value="WYL"/>
    <property type="match status" value="1"/>
</dbReference>
<evidence type="ECO:0000259" key="3">
    <source>
        <dbReference type="PROSITE" id="PS51000"/>
    </source>
</evidence>
<dbReference type="PROSITE" id="PS51000">
    <property type="entry name" value="HTH_DEOR_2"/>
    <property type="match status" value="1"/>
</dbReference>
<dbReference type="GO" id="GO:0003700">
    <property type="term" value="F:DNA-binding transcription factor activity"/>
    <property type="evidence" value="ECO:0007669"/>
    <property type="project" value="InterPro"/>
</dbReference>
<keyword evidence="4" id="KW-0238">DNA-binding</keyword>
<dbReference type="InterPro" id="IPR013196">
    <property type="entry name" value="HTH_11"/>
</dbReference>
<dbReference type="InterPro" id="IPR057727">
    <property type="entry name" value="WCX_dom"/>
</dbReference>
<proteinExistence type="predicted"/>
<evidence type="ECO:0000313" key="4">
    <source>
        <dbReference type="EMBL" id="MDR6240930.1"/>
    </source>
</evidence>
<sequence>MNRIDRLSAIMTMLQSKKVVKAKEIAERFEISLRTVYRDIRALEEGGVPIGAEAGLGYYISDGYHLAPVTFTGEEARALLLSQKVASHFTDESSVKHQTTAFEKIRSVMKTADKEKVETLESSIDIHFGFKRVAKPSAFLDQIQEAMSMRNKMQLKYQAASESSPSLREIVPLSLCYYSNYWHLIAFCELRNDYRDFRTDRIVGIQSLSKLFNKEAYKSMDEYWKEIRQRYSLYEVEVVLDNKGAPFLNLTKHYWGFKEESIGEDDVRMKFVIADYRVFSKWLISFGEYVHKLYPDELENAMNEEIQALQSKFLQNN</sequence>
<dbReference type="PANTHER" id="PTHR34580:SF3">
    <property type="entry name" value="PROTEIN PAFB"/>
    <property type="match status" value="1"/>
</dbReference>
<evidence type="ECO:0000256" key="1">
    <source>
        <dbReference type="ARBA" id="ARBA00023015"/>
    </source>
</evidence>